<dbReference type="KEGG" id="pfer:IRI77_06560"/>
<dbReference type="Pfam" id="PF02321">
    <property type="entry name" value="OEP"/>
    <property type="match status" value="2"/>
</dbReference>
<evidence type="ECO:0000313" key="8">
    <source>
        <dbReference type="EMBL" id="QOY91936.1"/>
    </source>
</evidence>
<protein>
    <submittedName>
        <fullName evidence="8">TolC family protein</fullName>
    </submittedName>
</protein>
<dbReference type="Gene3D" id="1.20.1600.10">
    <property type="entry name" value="Outer membrane efflux proteins (OEP)"/>
    <property type="match status" value="1"/>
</dbReference>
<dbReference type="GO" id="GO:0015288">
    <property type="term" value="F:porin activity"/>
    <property type="evidence" value="ECO:0007669"/>
    <property type="project" value="TreeGrafter"/>
</dbReference>
<dbReference type="PANTHER" id="PTHR30026">
    <property type="entry name" value="OUTER MEMBRANE PROTEIN TOLC"/>
    <property type="match status" value="1"/>
</dbReference>
<keyword evidence="5" id="KW-0812">Transmembrane</keyword>
<evidence type="ECO:0000313" key="9">
    <source>
        <dbReference type="Proteomes" id="UP000593892"/>
    </source>
</evidence>
<organism evidence="8 9">
    <name type="scientific">Paludibaculum fermentans</name>
    <dbReference type="NCBI Taxonomy" id="1473598"/>
    <lineage>
        <taxon>Bacteria</taxon>
        <taxon>Pseudomonadati</taxon>
        <taxon>Acidobacteriota</taxon>
        <taxon>Terriglobia</taxon>
        <taxon>Bryobacterales</taxon>
        <taxon>Bryobacteraceae</taxon>
        <taxon>Paludibaculum</taxon>
    </lineage>
</organism>
<dbReference type="EMBL" id="CP063849">
    <property type="protein sequence ID" value="QOY91936.1"/>
    <property type="molecule type" value="Genomic_DNA"/>
</dbReference>
<dbReference type="AlphaFoldDB" id="A0A7S7NY51"/>
<reference evidence="8 9" key="1">
    <citation type="submission" date="2020-10" db="EMBL/GenBank/DDBJ databases">
        <title>Complete genome sequence of Paludibaculum fermentans P105T, a facultatively anaerobic acidobacterium capable of dissimilatory Fe(III) reduction.</title>
        <authorList>
            <person name="Dedysh S.N."/>
            <person name="Beletsky A.V."/>
            <person name="Kulichevskaya I.S."/>
            <person name="Mardanov A.V."/>
            <person name="Ravin N.V."/>
        </authorList>
    </citation>
    <scope>NUCLEOTIDE SEQUENCE [LARGE SCALE GENOMIC DNA]</scope>
    <source>
        <strain evidence="8 9">P105</strain>
    </source>
</reference>
<evidence type="ECO:0000256" key="6">
    <source>
        <dbReference type="ARBA" id="ARBA00023136"/>
    </source>
</evidence>
<gene>
    <name evidence="8" type="ORF">IRI77_06560</name>
</gene>
<keyword evidence="6" id="KW-0472">Membrane</keyword>
<keyword evidence="4" id="KW-1134">Transmembrane beta strand</keyword>
<dbReference type="SUPFAM" id="SSF56954">
    <property type="entry name" value="Outer membrane efflux proteins (OEP)"/>
    <property type="match status" value="1"/>
</dbReference>
<dbReference type="GO" id="GO:0009279">
    <property type="term" value="C:cell outer membrane"/>
    <property type="evidence" value="ECO:0007669"/>
    <property type="project" value="UniProtKB-SubCell"/>
</dbReference>
<proteinExistence type="inferred from homology"/>
<keyword evidence="3" id="KW-0813">Transport</keyword>
<evidence type="ECO:0000256" key="5">
    <source>
        <dbReference type="ARBA" id="ARBA00022692"/>
    </source>
</evidence>
<dbReference type="InterPro" id="IPR003423">
    <property type="entry name" value="OMP_efflux"/>
</dbReference>
<dbReference type="PANTHER" id="PTHR30026:SF20">
    <property type="entry name" value="OUTER MEMBRANE PROTEIN TOLC"/>
    <property type="match status" value="1"/>
</dbReference>
<dbReference type="InterPro" id="IPR051906">
    <property type="entry name" value="TolC-like"/>
</dbReference>
<evidence type="ECO:0000256" key="4">
    <source>
        <dbReference type="ARBA" id="ARBA00022452"/>
    </source>
</evidence>
<comment type="similarity">
    <text evidence="2">Belongs to the outer membrane factor (OMF) (TC 1.B.17) family.</text>
</comment>
<sequence>MTSLAAQPAAAPAPATSASAPQVLSLDDCLRITFEKNHRRPASRFAVAIAEAQHRQALAGYWPQVNAKAGWFRMDEAPNFVFPASNMYIPSQTVTVPGGSTSVTIPANAFGPGFPPVAVQMPVSFPGQSITTNAQVFPVPEQDVKLMDPQSVTATGNFTWLLFDGGMRSGYRQQALGGKMAAQAELRRTDLELTDSVVRLYYGAVLARQLHQLGQDTLARMEVTLELTESLYKNGAGRVNKTDYLDNVVMVETIRSTVAELAKNEAAAQAALAYTMGLPWDATVVPSSEEVPHRPFAGNAAELVSSAYEFNPDWAKVEAGLKALDGAVSTARSGYYPKIALTGEVHRWWNDYTTGTATTRNKTGWTIGAGAEIPIFDGFLTKNRVSEALARVAKLKEEKLLLREGIGLQVRELFLSLEAASKTYQAAERAMVAARENRELTSRAYQNELVDTEKVIRAQLFEALMSAQFYKTRYDHVAIESQLSVVIGKEVRERITSKP</sequence>
<keyword evidence="7" id="KW-0998">Cell outer membrane</keyword>
<evidence type="ECO:0000256" key="7">
    <source>
        <dbReference type="ARBA" id="ARBA00023237"/>
    </source>
</evidence>
<name>A0A7S7NY51_PALFE</name>
<dbReference type="GO" id="GO:0015562">
    <property type="term" value="F:efflux transmembrane transporter activity"/>
    <property type="evidence" value="ECO:0007669"/>
    <property type="project" value="InterPro"/>
</dbReference>
<comment type="subcellular location">
    <subcellularLocation>
        <location evidence="1">Cell outer membrane</location>
    </subcellularLocation>
</comment>
<dbReference type="GO" id="GO:1990281">
    <property type="term" value="C:efflux pump complex"/>
    <property type="evidence" value="ECO:0007669"/>
    <property type="project" value="TreeGrafter"/>
</dbReference>
<evidence type="ECO:0000256" key="1">
    <source>
        <dbReference type="ARBA" id="ARBA00004442"/>
    </source>
</evidence>
<keyword evidence="9" id="KW-1185">Reference proteome</keyword>
<dbReference type="Proteomes" id="UP000593892">
    <property type="component" value="Chromosome"/>
</dbReference>
<evidence type="ECO:0000256" key="3">
    <source>
        <dbReference type="ARBA" id="ARBA00022448"/>
    </source>
</evidence>
<evidence type="ECO:0000256" key="2">
    <source>
        <dbReference type="ARBA" id="ARBA00007613"/>
    </source>
</evidence>
<accession>A0A7S7NY51</accession>